<proteinExistence type="predicted"/>
<accession>A0A1M6D5J3</accession>
<organism evidence="2 3">
    <name type="scientific">Propionispora hippei DSM 15287</name>
    <dbReference type="NCBI Taxonomy" id="1123003"/>
    <lineage>
        <taxon>Bacteria</taxon>
        <taxon>Bacillati</taxon>
        <taxon>Bacillota</taxon>
        <taxon>Negativicutes</taxon>
        <taxon>Selenomonadales</taxon>
        <taxon>Sporomusaceae</taxon>
        <taxon>Propionispora</taxon>
    </lineage>
</organism>
<dbReference type="OrthoDB" id="1683475at2"/>
<evidence type="ECO:0000313" key="2">
    <source>
        <dbReference type="EMBL" id="SHI68479.1"/>
    </source>
</evidence>
<reference evidence="2 3" key="1">
    <citation type="submission" date="2016-11" db="EMBL/GenBank/DDBJ databases">
        <authorList>
            <person name="Varghese N."/>
            <person name="Submissions S."/>
        </authorList>
    </citation>
    <scope>NUCLEOTIDE SEQUENCE [LARGE SCALE GENOMIC DNA]</scope>
    <source>
        <strain evidence="2 3">DSM 15287</strain>
    </source>
</reference>
<keyword evidence="3" id="KW-1185">Reference proteome</keyword>
<gene>
    <name evidence="2" type="ORF">SAMN02745170_00848</name>
</gene>
<feature type="compositionally biased region" description="Polar residues" evidence="1">
    <location>
        <begin position="41"/>
        <end position="54"/>
    </location>
</feature>
<sequence>MNIRPIDLQVLIPRTTEVAKNQNNINQQNVVASEQSAAEWQKLSTVRQQQIQHTPKSEGGRVGERGGQKQPGGGHSSRGGAGGGGQPEDDELLANDPVRGHTIDIKT</sequence>
<dbReference type="AlphaFoldDB" id="A0A1M6D5J3"/>
<dbReference type="Proteomes" id="UP000322917">
    <property type="component" value="Unassembled WGS sequence"/>
</dbReference>
<feature type="compositionally biased region" description="Basic and acidic residues" evidence="1">
    <location>
        <begin position="98"/>
        <end position="107"/>
    </location>
</feature>
<dbReference type="RefSeq" id="WP_149733699.1">
    <property type="nucleotide sequence ID" value="NZ_FQZD01000006.1"/>
</dbReference>
<feature type="compositionally biased region" description="Gly residues" evidence="1">
    <location>
        <begin position="69"/>
        <end position="86"/>
    </location>
</feature>
<feature type="region of interest" description="Disordered" evidence="1">
    <location>
        <begin position="41"/>
        <end position="107"/>
    </location>
</feature>
<protein>
    <submittedName>
        <fullName evidence="2">Uncharacterized protein</fullName>
    </submittedName>
</protein>
<evidence type="ECO:0000256" key="1">
    <source>
        <dbReference type="SAM" id="MobiDB-lite"/>
    </source>
</evidence>
<name>A0A1M6D5J3_9FIRM</name>
<dbReference type="EMBL" id="FQZD01000006">
    <property type="protein sequence ID" value="SHI68479.1"/>
    <property type="molecule type" value="Genomic_DNA"/>
</dbReference>
<feature type="compositionally biased region" description="Basic and acidic residues" evidence="1">
    <location>
        <begin position="55"/>
        <end position="67"/>
    </location>
</feature>
<evidence type="ECO:0000313" key="3">
    <source>
        <dbReference type="Proteomes" id="UP000322917"/>
    </source>
</evidence>